<organism evidence="1 2">
    <name type="scientific">Clostridium carnis</name>
    <dbReference type="NCBI Taxonomy" id="1530"/>
    <lineage>
        <taxon>Bacteria</taxon>
        <taxon>Bacillati</taxon>
        <taxon>Bacillota</taxon>
        <taxon>Clostridia</taxon>
        <taxon>Eubacteriales</taxon>
        <taxon>Clostridiaceae</taxon>
        <taxon>Clostridium</taxon>
    </lineage>
</organism>
<sequence length="114" mass="12798">MGKVLAGDYINRPLKIYFRKGVGLVYGNFDKHFMLDKETIQEYEEITEQHYKSTVGSIAKGAIGVALLGPIGALAGLTGKEKTIHRIAIKFKDGKNSLIELSDIEYQEFIKKMF</sequence>
<dbReference type="EMBL" id="UYIN01000008">
    <property type="protein sequence ID" value="VDG71736.1"/>
    <property type="molecule type" value="Genomic_DNA"/>
</dbReference>
<proteinExistence type="predicted"/>
<dbReference type="Proteomes" id="UP000277570">
    <property type="component" value="Unassembled WGS sequence"/>
</dbReference>
<name>A0ABY6ST26_9CLOT</name>
<accession>A0ABY6ST26</accession>
<reference evidence="1 2" key="1">
    <citation type="submission" date="2018-11" db="EMBL/GenBank/DDBJ databases">
        <authorList>
            <consortium name="Pathogen Informatics"/>
        </authorList>
    </citation>
    <scope>NUCLEOTIDE SEQUENCE [LARGE SCALE GENOMIC DNA]</scope>
    <source>
        <strain evidence="1 2">NCTC10913</strain>
    </source>
</reference>
<evidence type="ECO:0000313" key="2">
    <source>
        <dbReference type="Proteomes" id="UP000277570"/>
    </source>
</evidence>
<keyword evidence="2" id="KW-1185">Reference proteome</keyword>
<dbReference type="RefSeq" id="WP_125148602.1">
    <property type="nucleotide sequence ID" value="NZ_UYIN01000008.1"/>
</dbReference>
<evidence type="ECO:0000313" key="1">
    <source>
        <dbReference type="EMBL" id="VDG71736.1"/>
    </source>
</evidence>
<gene>
    <name evidence="1" type="ORF">NCTC10913_02083</name>
</gene>
<comment type="caution">
    <text evidence="1">The sequence shown here is derived from an EMBL/GenBank/DDBJ whole genome shotgun (WGS) entry which is preliminary data.</text>
</comment>
<protein>
    <submittedName>
        <fullName evidence="1">Uncharacterized protein</fullName>
    </submittedName>
</protein>